<dbReference type="EC" id="2.7.13.3" evidence="3"/>
<evidence type="ECO:0000256" key="4">
    <source>
        <dbReference type="ARBA" id="ARBA00022475"/>
    </source>
</evidence>
<keyword evidence="6 12" id="KW-0808">Transferase</keyword>
<dbReference type="PANTHER" id="PTHR44936">
    <property type="entry name" value="SENSOR PROTEIN CREC"/>
    <property type="match status" value="1"/>
</dbReference>
<feature type="transmembrane region" description="Helical" evidence="10">
    <location>
        <begin position="57"/>
        <end position="75"/>
    </location>
</feature>
<evidence type="ECO:0000313" key="12">
    <source>
        <dbReference type="EMBL" id="MBP0445142.1"/>
    </source>
</evidence>
<keyword evidence="13" id="KW-1185">Reference proteome</keyword>
<dbReference type="InterPro" id="IPR004358">
    <property type="entry name" value="Sig_transdc_His_kin-like_C"/>
</dbReference>
<dbReference type="InterPro" id="IPR036890">
    <property type="entry name" value="HATPase_C_sf"/>
</dbReference>
<dbReference type="NCBIfam" id="TIGR02916">
    <property type="entry name" value="PEP_his_kin"/>
    <property type="match status" value="1"/>
</dbReference>
<dbReference type="Gene3D" id="1.10.287.130">
    <property type="match status" value="1"/>
</dbReference>
<gene>
    <name evidence="12" type="primary">prsK</name>
    <name evidence="12" type="ORF">J8J14_10155</name>
</gene>
<keyword evidence="10" id="KW-1133">Transmembrane helix</keyword>
<comment type="caution">
    <text evidence="12">The sequence shown here is derived from an EMBL/GenBank/DDBJ whole genome shotgun (WGS) entry which is preliminary data.</text>
</comment>
<evidence type="ECO:0000256" key="2">
    <source>
        <dbReference type="ARBA" id="ARBA00004651"/>
    </source>
</evidence>
<dbReference type="PRINTS" id="PR00344">
    <property type="entry name" value="BCTRLSENSOR"/>
</dbReference>
<dbReference type="SUPFAM" id="SSF55781">
    <property type="entry name" value="GAF domain-like"/>
    <property type="match status" value="1"/>
</dbReference>
<evidence type="ECO:0000259" key="11">
    <source>
        <dbReference type="PROSITE" id="PS50109"/>
    </source>
</evidence>
<dbReference type="EMBL" id="JAGIZB010000008">
    <property type="protein sequence ID" value="MBP0445142.1"/>
    <property type="molecule type" value="Genomic_DNA"/>
</dbReference>
<feature type="transmembrane region" description="Helical" evidence="10">
    <location>
        <begin position="146"/>
        <end position="169"/>
    </location>
</feature>
<dbReference type="InterPro" id="IPR003594">
    <property type="entry name" value="HATPase_dom"/>
</dbReference>
<name>A0ABS4ADQ0_9PROT</name>
<protein>
    <recommendedName>
        <fullName evidence="3">histidine kinase</fullName>
        <ecNumber evidence="3">2.7.13.3</ecNumber>
    </recommendedName>
</protein>
<feature type="transmembrane region" description="Helical" evidence="10">
    <location>
        <begin position="211"/>
        <end position="233"/>
    </location>
</feature>
<dbReference type="RefSeq" id="WP_209379388.1">
    <property type="nucleotide sequence ID" value="NZ_JAGIZB010000008.1"/>
</dbReference>
<evidence type="ECO:0000256" key="5">
    <source>
        <dbReference type="ARBA" id="ARBA00022553"/>
    </source>
</evidence>
<evidence type="ECO:0000313" key="13">
    <source>
        <dbReference type="Proteomes" id="UP000681594"/>
    </source>
</evidence>
<dbReference type="InterPro" id="IPR036097">
    <property type="entry name" value="HisK_dim/P_sf"/>
</dbReference>
<evidence type="ECO:0000256" key="8">
    <source>
        <dbReference type="ARBA" id="ARBA00023012"/>
    </source>
</evidence>
<dbReference type="CDD" id="cd00082">
    <property type="entry name" value="HisKA"/>
    <property type="match status" value="1"/>
</dbReference>
<organism evidence="12 13">
    <name type="scientific">Pararoseomonas baculiformis</name>
    <dbReference type="NCBI Taxonomy" id="2820812"/>
    <lineage>
        <taxon>Bacteria</taxon>
        <taxon>Pseudomonadati</taxon>
        <taxon>Pseudomonadota</taxon>
        <taxon>Alphaproteobacteria</taxon>
        <taxon>Acetobacterales</taxon>
        <taxon>Acetobacteraceae</taxon>
        <taxon>Pararoseomonas</taxon>
    </lineage>
</organism>
<proteinExistence type="predicted"/>
<reference evidence="12 13" key="1">
    <citation type="submission" date="2021-03" db="EMBL/GenBank/DDBJ databases">
        <authorList>
            <person name="So Y."/>
        </authorList>
    </citation>
    <scope>NUCLEOTIDE SEQUENCE [LARGE SCALE GENOMIC DNA]</scope>
    <source>
        <strain evidence="12 13">SSH11</strain>
    </source>
</reference>
<evidence type="ECO:0000256" key="1">
    <source>
        <dbReference type="ARBA" id="ARBA00000085"/>
    </source>
</evidence>
<keyword evidence="8" id="KW-0902">Two-component regulatory system</keyword>
<feature type="domain" description="Histidine kinase" evidence="11">
    <location>
        <begin position="463"/>
        <end position="668"/>
    </location>
</feature>
<dbReference type="CDD" id="cd00075">
    <property type="entry name" value="HATPase"/>
    <property type="match status" value="1"/>
</dbReference>
<accession>A0ABS4ADQ0</accession>
<dbReference type="SUPFAM" id="SSF47384">
    <property type="entry name" value="Homodimeric domain of signal transducing histidine kinase"/>
    <property type="match status" value="1"/>
</dbReference>
<keyword evidence="5" id="KW-0597">Phosphoprotein</keyword>
<evidence type="ECO:0000256" key="3">
    <source>
        <dbReference type="ARBA" id="ARBA00012438"/>
    </source>
</evidence>
<dbReference type="Pfam" id="PF02518">
    <property type="entry name" value="HATPase_c"/>
    <property type="match status" value="1"/>
</dbReference>
<dbReference type="InterPro" id="IPR014265">
    <property type="entry name" value="XrtA/PrsK"/>
</dbReference>
<keyword evidence="10" id="KW-0472">Membrane</keyword>
<dbReference type="InterPro" id="IPR050980">
    <property type="entry name" value="2C_sensor_his_kinase"/>
</dbReference>
<dbReference type="GO" id="GO:0004673">
    <property type="term" value="F:protein histidine kinase activity"/>
    <property type="evidence" value="ECO:0007669"/>
    <property type="project" value="UniProtKB-EC"/>
</dbReference>
<dbReference type="PROSITE" id="PS50109">
    <property type="entry name" value="HIS_KIN"/>
    <property type="match status" value="1"/>
</dbReference>
<dbReference type="InterPro" id="IPR003661">
    <property type="entry name" value="HisK_dim/P_dom"/>
</dbReference>
<comment type="catalytic activity">
    <reaction evidence="1">
        <text>ATP + protein L-histidine = ADP + protein N-phospho-L-histidine.</text>
        <dbReference type="EC" id="2.7.13.3"/>
    </reaction>
</comment>
<dbReference type="SMART" id="SM00387">
    <property type="entry name" value="HATPase_c"/>
    <property type="match status" value="1"/>
</dbReference>
<dbReference type="PANTHER" id="PTHR44936:SF9">
    <property type="entry name" value="SENSOR PROTEIN CREC"/>
    <property type="match status" value="1"/>
</dbReference>
<evidence type="ECO:0000256" key="6">
    <source>
        <dbReference type="ARBA" id="ARBA00022679"/>
    </source>
</evidence>
<keyword evidence="4" id="KW-1003">Cell membrane</keyword>
<dbReference type="Proteomes" id="UP000681594">
    <property type="component" value="Unassembled WGS sequence"/>
</dbReference>
<keyword evidence="7 12" id="KW-0418">Kinase</keyword>
<keyword evidence="10" id="KW-0812">Transmembrane</keyword>
<sequence length="692" mass="72629">MNGAGAFWPHAVCAAACLAWTLLLLRKGRAGVSTLACAVTACWAASVAIWPDTLLSGVMEAVRVGAWAAVLLSLCRRLPGAARLARGLGAAAAALTVLSVIAVLPSLAPQMEFVAAPLRVALALSVVLLAENLWRNADESARWHVNLPAIALGGLAIFEVVLYAGAALSGSLSPALLDARAGLTGLALALLPLAAARNRRWRTDSPVSREVVFHGATLIVSGGFLLGVGALGGTLRKLGLAWGEAAEAGLLATALMGLVVALSTRSVRSRLRRLVVDHFFADRYDYRREWLRCVAVLSAPGVDPTVRAVRAIADAVDSPAGLLLLRRADEPGPTVAPLEWAGSWNLGSQPITTFNGDLLLAALGDPGRVLEIGEGAADEQAARELRAACGPLALAVPLLHGEHGLLGVVMLAPSRAPFPLDEEVLDLLRTLGREVAMFLAERRSAERLADGERLAAYAQRFAFVSHDLKTACSGLEMLLANAEHNLQDPEFQQDLLLTARASASRMKSLLARLRDEERPSMGARTGSSDPVALLRRLAASRQGRVELQIETSRDAQAVVAMSTDGLESAVTHLLDNALEASPPQAAAILRLGRERGRLVLDIVDRGPGMTDRFVQEVLFRPLSTTKPGGSGIGAWQARNLVRAAGGDLLAITAPGAGTTMRLVLPEATSAPAAAHNLDFPGSGCARTEAVNA</sequence>
<feature type="transmembrane region" description="Helical" evidence="10">
    <location>
        <begin position="245"/>
        <end position="264"/>
    </location>
</feature>
<feature type="transmembrane region" description="Helical" evidence="10">
    <location>
        <begin position="32"/>
        <end position="51"/>
    </location>
</feature>
<keyword evidence="9" id="KW-0843">Virulence</keyword>
<evidence type="ECO:0000256" key="7">
    <source>
        <dbReference type="ARBA" id="ARBA00022777"/>
    </source>
</evidence>
<dbReference type="InterPro" id="IPR005467">
    <property type="entry name" value="His_kinase_dom"/>
</dbReference>
<evidence type="ECO:0000256" key="10">
    <source>
        <dbReference type="SAM" id="Phobius"/>
    </source>
</evidence>
<feature type="transmembrane region" description="Helical" evidence="10">
    <location>
        <begin position="114"/>
        <end position="134"/>
    </location>
</feature>
<feature type="transmembrane region" description="Helical" evidence="10">
    <location>
        <begin position="87"/>
        <end position="108"/>
    </location>
</feature>
<evidence type="ECO:0000256" key="9">
    <source>
        <dbReference type="ARBA" id="ARBA00023026"/>
    </source>
</evidence>
<dbReference type="Gene3D" id="3.30.565.10">
    <property type="entry name" value="Histidine kinase-like ATPase, C-terminal domain"/>
    <property type="match status" value="1"/>
</dbReference>
<comment type="subcellular location">
    <subcellularLocation>
        <location evidence="2">Cell membrane</location>
        <topology evidence="2">Multi-pass membrane protein</topology>
    </subcellularLocation>
</comment>
<dbReference type="SUPFAM" id="SSF55874">
    <property type="entry name" value="ATPase domain of HSP90 chaperone/DNA topoisomerase II/histidine kinase"/>
    <property type="match status" value="1"/>
</dbReference>
<feature type="transmembrane region" description="Helical" evidence="10">
    <location>
        <begin position="6"/>
        <end position="25"/>
    </location>
</feature>